<dbReference type="RefSeq" id="WP_380542764.1">
    <property type="nucleotide sequence ID" value="NZ_JBHFAB010000030.1"/>
</dbReference>
<sequence>MSTITAPRPVAAIKDDIRRYGERLRLDTVRASSHWYEETKAKLHAAEAELASAARRDRVAADRAKAAADMAWLDAVQDIAPHVAGAGAR</sequence>
<proteinExistence type="predicted"/>
<dbReference type="EMBL" id="JBHFAB010000030">
    <property type="protein sequence ID" value="MFC1420803.1"/>
    <property type="molecule type" value="Genomic_DNA"/>
</dbReference>
<accession>A0ABV6W4G2</accession>
<comment type="caution">
    <text evidence="1">The sequence shown here is derived from an EMBL/GenBank/DDBJ whole genome shotgun (WGS) entry which is preliminary data.</text>
</comment>
<keyword evidence="2" id="KW-1185">Reference proteome</keyword>
<gene>
    <name evidence="1" type="ORF">ACEZDE_29775</name>
</gene>
<organism evidence="1 2">
    <name type="scientific">Streptacidiphilus cavernicola</name>
    <dbReference type="NCBI Taxonomy" id="3342716"/>
    <lineage>
        <taxon>Bacteria</taxon>
        <taxon>Bacillati</taxon>
        <taxon>Actinomycetota</taxon>
        <taxon>Actinomycetes</taxon>
        <taxon>Kitasatosporales</taxon>
        <taxon>Streptomycetaceae</taxon>
        <taxon>Streptacidiphilus</taxon>
    </lineage>
</organism>
<dbReference type="Proteomes" id="UP001592531">
    <property type="component" value="Unassembled WGS sequence"/>
</dbReference>
<evidence type="ECO:0000313" key="1">
    <source>
        <dbReference type="EMBL" id="MFC1420803.1"/>
    </source>
</evidence>
<name>A0ABV6W4G2_9ACTN</name>
<reference evidence="1 2" key="1">
    <citation type="submission" date="2024-09" db="EMBL/GenBank/DDBJ databases">
        <authorList>
            <person name="Lee S.D."/>
        </authorList>
    </citation>
    <scope>NUCLEOTIDE SEQUENCE [LARGE SCALE GENOMIC DNA]</scope>
    <source>
        <strain evidence="1 2">N8-3</strain>
    </source>
</reference>
<protein>
    <submittedName>
        <fullName evidence="1">Uncharacterized protein</fullName>
    </submittedName>
</protein>
<evidence type="ECO:0000313" key="2">
    <source>
        <dbReference type="Proteomes" id="UP001592531"/>
    </source>
</evidence>